<dbReference type="Proteomes" id="UP000756860">
    <property type="component" value="Unassembled WGS sequence"/>
</dbReference>
<name>A0ABS5SAD2_9BACT</name>
<feature type="transmembrane region" description="Helical" evidence="1">
    <location>
        <begin position="6"/>
        <end position="24"/>
    </location>
</feature>
<sequence length="123" mass="13640">MDFLSAMMLVITVILLSLSFPRIYGDWLSFQNHLEGGEREPLLVLLADKKLWMQRHFSFAVLALVMANVVGGTSLVEVSPRLSQVTAVYAAVSLMLALVESLFAQKITALLVEARENRSNDSD</sequence>
<gene>
    <name evidence="2" type="ORF">KI810_00670</name>
</gene>
<comment type="caution">
    <text evidence="2">The sequence shown here is derived from an EMBL/GenBank/DDBJ whole genome shotgun (WGS) entry which is preliminary data.</text>
</comment>
<protein>
    <recommendedName>
        <fullName evidence="4">SdpI/YhfL protein family protein</fullName>
    </recommendedName>
</protein>
<evidence type="ECO:0000313" key="3">
    <source>
        <dbReference type="Proteomes" id="UP000756860"/>
    </source>
</evidence>
<dbReference type="EMBL" id="JAHCVK010000001">
    <property type="protein sequence ID" value="MBT0651556.1"/>
    <property type="molecule type" value="Genomic_DNA"/>
</dbReference>
<dbReference type="RefSeq" id="WP_214173565.1">
    <property type="nucleotide sequence ID" value="NZ_JAHCVK010000001.1"/>
</dbReference>
<feature type="transmembrane region" description="Helical" evidence="1">
    <location>
        <begin position="57"/>
        <end position="76"/>
    </location>
</feature>
<evidence type="ECO:0000256" key="1">
    <source>
        <dbReference type="SAM" id="Phobius"/>
    </source>
</evidence>
<reference evidence="2 3" key="1">
    <citation type="submission" date="2021-05" db="EMBL/GenBank/DDBJ databases">
        <title>The draft genome of Geobacter luticola JCM 17780.</title>
        <authorList>
            <person name="Xu Z."/>
            <person name="Masuda Y."/>
            <person name="Itoh H."/>
            <person name="Senoo K."/>
        </authorList>
    </citation>
    <scope>NUCLEOTIDE SEQUENCE [LARGE SCALE GENOMIC DNA]</scope>
    <source>
        <strain evidence="2 3">JCM 17780</strain>
    </source>
</reference>
<proteinExistence type="predicted"/>
<keyword evidence="1" id="KW-0812">Transmembrane</keyword>
<evidence type="ECO:0000313" key="2">
    <source>
        <dbReference type="EMBL" id="MBT0651556.1"/>
    </source>
</evidence>
<feature type="transmembrane region" description="Helical" evidence="1">
    <location>
        <begin position="88"/>
        <end position="112"/>
    </location>
</feature>
<keyword evidence="1" id="KW-0472">Membrane</keyword>
<organism evidence="2 3">
    <name type="scientific">Geomobilimonas luticola</name>
    <dbReference type="NCBI Taxonomy" id="1114878"/>
    <lineage>
        <taxon>Bacteria</taxon>
        <taxon>Pseudomonadati</taxon>
        <taxon>Thermodesulfobacteriota</taxon>
        <taxon>Desulfuromonadia</taxon>
        <taxon>Geobacterales</taxon>
        <taxon>Geobacteraceae</taxon>
        <taxon>Geomobilimonas</taxon>
    </lineage>
</organism>
<keyword evidence="1" id="KW-1133">Transmembrane helix</keyword>
<keyword evidence="3" id="KW-1185">Reference proteome</keyword>
<accession>A0ABS5SAD2</accession>
<evidence type="ECO:0008006" key="4">
    <source>
        <dbReference type="Google" id="ProtNLM"/>
    </source>
</evidence>